<evidence type="ECO:0000256" key="7">
    <source>
        <dbReference type="ARBA" id="ARBA00023027"/>
    </source>
</evidence>
<evidence type="ECO:0000256" key="4">
    <source>
        <dbReference type="ARBA" id="ARBA00022723"/>
    </source>
</evidence>
<keyword evidence="6" id="KW-0862">Zinc</keyword>
<feature type="domain" description="PARP-type" evidence="10">
    <location>
        <begin position="8"/>
        <end position="91"/>
    </location>
</feature>
<dbReference type="GO" id="GO:1990404">
    <property type="term" value="F:NAD+-protein mono-ADP-ribosyltransferase activity"/>
    <property type="evidence" value="ECO:0007669"/>
    <property type="project" value="TreeGrafter"/>
</dbReference>
<keyword evidence="3" id="KW-0808">Transferase</keyword>
<dbReference type="GO" id="GO:0003950">
    <property type="term" value="F:NAD+ poly-ADP-ribosyltransferase activity"/>
    <property type="evidence" value="ECO:0007669"/>
    <property type="project" value="TreeGrafter"/>
</dbReference>
<keyword evidence="7" id="KW-0520">NAD</keyword>
<dbReference type="InterPro" id="IPR001510">
    <property type="entry name" value="Znf_PARP"/>
</dbReference>
<dbReference type="PANTHER" id="PTHR10459">
    <property type="entry name" value="DNA LIGASE"/>
    <property type="match status" value="1"/>
</dbReference>
<dbReference type="GO" id="GO:0070212">
    <property type="term" value="P:protein poly-ADP-ribosylation"/>
    <property type="evidence" value="ECO:0007669"/>
    <property type="project" value="TreeGrafter"/>
</dbReference>
<dbReference type="SMART" id="SM01336">
    <property type="entry name" value="zf-PARP"/>
    <property type="match status" value="2"/>
</dbReference>
<evidence type="ECO:0000256" key="1">
    <source>
        <dbReference type="ARBA" id="ARBA00004123"/>
    </source>
</evidence>
<evidence type="ECO:0000256" key="6">
    <source>
        <dbReference type="ARBA" id="ARBA00022833"/>
    </source>
</evidence>
<dbReference type="GO" id="GO:0006302">
    <property type="term" value="P:double-strand break repair"/>
    <property type="evidence" value="ECO:0007669"/>
    <property type="project" value="TreeGrafter"/>
</dbReference>
<evidence type="ECO:0000256" key="9">
    <source>
        <dbReference type="SAM" id="MobiDB-lite"/>
    </source>
</evidence>
<dbReference type="FunFam" id="3.30.1740.10:FF:000004">
    <property type="entry name" value="Poly [ADP-ribose] polymerase"/>
    <property type="match status" value="1"/>
</dbReference>
<name>A0AAE1X8J7_9LAMI</name>
<evidence type="ECO:0000256" key="8">
    <source>
        <dbReference type="ARBA" id="ARBA00023242"/>
    </source>
</evidence>
<feature type="compositionally biased region" description="Low complexity" evidence="9">
    <location>
        <begin position="220"/>
        <end position="233"/>
    </location>
</feature>
<dbReference type="Pfam" id="PF00645">
    <property type="entry name" value="zf-PARP"/>
    <property type="match status" value="1"/>
</dbReference>
<dbReference type="GO" id="GO:0003677">
    <property type="term" value="F:DNA binding"/>
    <property type="evidence" value="ECO:0007669"/>
    <property type="project" value="InterPro"/>
</dbReference>
<comment type="subcellular location">
    <subcellularLocation>
        <location evidence="1">Nucleus</location>
    </subcellularLocation>
</comment>
<dbReference type="FunFam" id="1.10.20.130:FF:000001">
    <property type="entry name" value="Poly [ADP-ribose] polymerase"/>
    <property type="match status" value="1"/>
</dbReference>
<evidence type="ECO:0000313" key="12">
    <source>
        <dbReference type="Proteomes" id="UP001289374"/>
    </source>
</evidence>
<dbReference type="GO" id="GO:0008270">
    <property type="term" value="F:zinc ion binding"/>
    <property type="evidence" value="ECO:0007669"/>
    <property type="project" value="UniProtKB-KW"/>
</dbReference>
<dbReference type="EMBL" id="JACGWL010000002">
    <property type="protein sequence ID" value="KAK4407201.1"/>
    <property type="molecule type" value="Genomic_DNA"/>
</dbReference>
<dbReference type="Gene3D" id="3.30.1740.10">
    <property type="entry name" value="Zinc finger, PARP-type"/>
    <property type="match status" value="2"/>
</dbReference>
<dbReference type="GO" id="GO:0005730">
    <property type="term" value="C:nucleolus"/>
    <property type="evidence" value="ECO:0007669"/>
    <property type="project" value="TreeGrafter"/>
</dbReference>
<dbReference type="AlphaFoldDB" id="A0AAE1X8J7"/>
<dbReference type="InterPro" id="IPR038650">
    <property type="entry name" value="PADR1_C_dom_sf"/>
</dbReference>
<dbReference type="SUPFAM" id="SSF57716">
    <property type="entry name" value="Glucocorticoid receptor-like (DNA-binding domain)"/>
    <property type="match status" value="2"/>
</dbReference>
<feature type="domain" description="PARP-type" evidence="10">
    <location>
        <begin position="103"/>
        <end position="147"/>
    </location>
</feature>
<keyword evidence="2" id="KW-0328">Glycosyltransferase</keyword>
<reference evidence="11" key="2">
    <citation type="journal article" date="2024" name="Plant">
        <title>Genomic evolution and insights into agronomic trait innovations of Sesamum species.</title>
        <authorList>
            <person name="Miao H."/>
            <person name="Wang L."/>
            <person name="Qu L."/>
            <person name="Liu H."/>
            <person name="Sun Y."/>
            <person name="Le M."/>
            <person name="Wang Q."/>
            <person name="Wei S."/>
            <person name="Zheng Y."/>
            <person name="Lin W."/>
            <person name="Duan Y."/>
            <person name="Cao H."/>
            <person name="Xiong S."/>
            <person name="Wang X."/>
            <person name="Wei L."/>
            <person name="Li C."/>
            <person name="Ma Q."/>
            <person name="Ju M."/>
            <person name="Zhao R."/>
            <person name="Li G."/>
            <person name="Mu C."/>
            <person name="Tian Q."/>
            <person name="Mei H."/>
            <person name="Zhang T."/>
            <person name="Gao T."/>
            <person name="Zhang H."/>
        </authorList>
    </citation>
    <scope>NUCLEOTIDE SEQUENCE</scope>
    <source>
        <strain evidence="11">K16</strain>
    </source>
</reference>
<dbReference type="PROSITE" id="PS52007">
    <property type="entry name" value="PADR1"/>
    <property type="match status" value="1"/>
</dbReference>
<gene>
    <name evidence="11" type="ORF">Sango_0301100</name>
</gene>
<dbReference type="InterPro" id="IPR036957">
    <property type="entry name" value="Znf_PARP_sf"/>
</dbReference>
<reference evidence="11" key="1">
    <citation type="submission" date="2020-06" db="EMBL/GenBank/DDBJ databases">
        <authorList>
            <person name="Li T."/>
            <person name="Hu X."/>
            <person name="Zhang T."/>
            <person name="Song X."/>
            <person name="Zhang H."/>
            <person name="Dai N."/>
            <person name="Sheng W."/>
            <person name="Hou X."/>
            <person name="Wei L."/>
        </authorList>
    </citation>
    <scope>NUCLEOTIDE SEQUENCE</scope>
    <source>
        <strain evidence="11">K16</strain>
        <tissue evidence="11">Leaf</tissue>
    </source>
</reference>
<dbReference type="InterPro" id="IPR012982">
    <property type="entry name" value="PARP1-like_PADR1_Zn_ribbon"/>
</dbReference>
<dbReference type="Pfam" id="PF08063">
    <property type="entry name" value="Zn_ribbon_PADR1"/>
    <property type="match status" value="1"/>
</dbReference>
<keyword evidence="4" id="KW-0479">Metal-binding</keyword>
<proteinExistence type="predicted"/>
<dbReference type="SMART" id="SM01335">
    <property type="entry name" value="PADR1"/>
    <property type="match status" value="1"/>
</dbReference>
<dbReference type="PANTHER" id="PTHR10459:SF80">
    <property type="entry name" value="POLY [ADP-RIBOSE] POLYMERASE 1"/>
    <property type="match status" value="1"/>
</dbReference>
<evidence type="ECO:0000259" key="10">
    <source>
        <dbReference type="PROSITE" id="PS50064"/>
    </source>
</evidence>
<organism evidence="11 12">
    <name type="scientific">Sesamum angolense</name>
    <dbReference type="NCBI Taxonomy" id="2727404"/>
    <lineage>
        <taxon>Eukaryota</taxon>
        <taxon>Viridiplantae</taxon>
        <taxon>Streptophyta</taxon>
        <taxon>Embryophyta</taxon>
        <taxon>Tracheophyta</taxon>
        <taxon>Spermatophyta</taxon>
        <taxon>Magnoliopsida</taxon>
        <taxon>eudicotyledons</taxon>
        <taxon>Gunneridae</taxon>
        <taxon>Pentapetalae</taxon>
        <taxon>asterids</taxon>
        <taxon>lamiids</taxon>
        <taxon>Lamiales</taxon>
        <taxon>Pedaliaceae</taxon>
        <taxon>Sesamum</taxon>
    </lineage>
</organism>
<feature type="compositionally biased region" description="Basic and acidic residues" evidence="9">
    <location>
        <begin position="182"/>
        <end position="191"/>
    </location>
</feature>
<sequence length="357" mass="39763">MASPPKPWKAEYAKSSRSSCKTCKNPIDKENLRLGKMVQASQFDGFMPMWNHAACILRKANQIKSVDDVEGLELLRWEDQQKIRKYIDGAVMSNSSAPAVVECGIEVSQTSRATCRCCNLKIAKGEVRCQRVILEPCKLLHGKIPNFSSREISGWESLSDSDRATLISLVKKNPSTSKGTKVGHEEERELLQESTSKGGAKRKRASESDQKSKISKAGGNASSEKNSSSSNTKNLEDERTKASVLESQLEMQTRALWALKDELKKYVTTSELREMLEANEQDSRGSELDLRERCADGMLFGALAKCPMCSGSLHYSSGSYRCGGYLSEWSKCSYSTTEPQRVKAKWKIPEKQAMSIF</sequence>
<evidence type="ECO:0000313" key="11">
    <source>
        <dbReference type="EMBL" id="KAK4407201.1"/>
    </source>
</evidence>
<dbReference type="PROSITE" id="PS50064">
    <property type="entry name" value="ZF_PARP_2"/>
    <property type="match status" value="2"/>
</dbReference>
<dbReference type="Gene3D" id="1.10.20.130">
    <property type="match status" value="1"/>
</dbReference>
<comment type="caution">
    <text evidence="11">The sequence shown here is derived from an EMBL/GenBank/DDBJ whole genome shotgun (WGS) entry which is preliminary data.</text>
</comment>
<dbReference type="InterPro" id="IPR049296">
    <property type="entry name" value="PARP1-like_PADR1_N"/>
</dbReference>
<dbReference type="Pfam" id="PF21728">
    <property type="entry name" value="PADR1_N"/>
    <property type="match status" value="1"/>
</dbReference>
<protein>
    <submittedName>
        <fullName evidence="11">Poly [ADP-ribose] polymerase 1</fullName>
    </submittedName>
</protein>
<dbReference type="InterPro" id="IPR050800">
    <property type="entry name" value="ARTD/PARP"/>
</dbReference>
<keyword evidence="12" id="KW-1185">Reference proteome</keyword>
<evidence type="ECO:0000256" key="2">
    <source>
        <dbReference type="ARBA" id="ARBA00022676"/>
    </source>
</evidence>
<keyword evidence="5" id="KW-0863">Zinc-finger</keyword>
<evidence type="ECO:0000256" key="3">
    <source>
        <dbReference type="ARBA" id="ARBA00022679"/>
    </source>
</evidence>
<feature type="region of interest" description="Disordered" evidence="9">
    <location>
        <begin position="171"/>
        <end position="241"/>
    </location>
</feature>
<evidence type="ECO:0000256" key="5">
    <source>
        <dbReference type="ARBA" id="ARBA00022771"/>
    </source>
</evidence>
<dbReference type="Proteomes" id="UP001289374">
    <property type="component" value="Unassembled WGS sequence"/>
</dbReference>
<dbReference type="Gene3D" id="2.20.25.630">
    <property type="match status" value="1"/>
</dbReference>
<accession>A0AAE1X8J7</accession>
<keyword evidence="8" id="KW-0539">Nucleus</keyword>